<evidence type="ECO:0000256" key="2">
    <source>
        <dbReference type="SAM" id="Phobius"/>
    </source>
</evidence>
<dbReference type="EMBL" id="CAJOBC010001336">
    <property type="protein sequence ID" value="CAF3672502.1"/>
    <property type="molecule type" value="Genomic_DNA"/>
</dbReference>
<feature type="compositionally biased region" description="Pro residues" evidence="1">
    <location>
        <begin position="455"/>
        <end position="489"/>
    </location>
</feature>
<keyword evidence="2" id="KW-0812">Transmembrane</keyword>
<dbReference type="OrthoDB" id="9989611at2759"/>
<accession>A0A813YPR2</accession>
<keyword evidence="2" id="KW-0472">Membrane</keyword>
<feature type="compositionally biased region" description="Low complexity" evidence="1">
    <location>
        <begin position="592"/>
        <end position="601"/>
    </location>
</feature>
<sequence>MCDCHDHLNDYGQLTCETYESISSIKIKQEAIQSRTYFNSYILTFGAYTLNISSQFIRELSYLFPPLINNNNNNLPQTTVKDVSFIKISLIFSQFQQLHFQDYVFYELFDETNQYQQQRQTTLNLEMSSNGQIILNPLTFLKLSVGQLIIHASSLGEYPFEYVFNNTNIGDLSIEGFTLKSNDTLRQSFQGNIKSAKFTKMAETLSDEEFPMVPVKSLIIEVHEPRRINSSSFLLYKNLNGLHIIQPRFNLDKNTFEGFQYLRNLETMVLDCEIVKEVELCIQLCFLADTFHHVPRLRFLTFGQNLKILYENSLNHLNSLERLDLDKILLDQLSTASRCVLAKFITNHLKLYPSFIVYPPKGEGCDCTYDYILAILNKHPSPYYSDNCKDSQQERCLLSECSVVQNFKPQPSASVSGKNRFNDSLTFDYLRIIDEQLSESTDIQQEQPIQHQPLPLFPVQPPQYQPSPSFPVQPPQYQPSPSFPVQPPQYQPSLSYPIQPPQYHYHNQNNPSVESRQSIYDNNNEAGTQVIILPLPRERIQNIEPATPVFLNNGSLSNLLPKSHRSSLLVTETTKPKPLIYTNNLERDNNKNNDGINNGKILDISSKHSKLETQKDDDDNQRIALKNETLKWIALSLLAVTVLCLLIVITIIWFFTCRPKKSPSGFKLVPHSSSV</sequence>
<evidence type="ECO:0000313" key="5">
    <source>
        <dbReference type="Proteomes" id="UP000663829"/>
    </source>
</evidence>
<protein>
    <submittedName>
        <fullName evidence="3">Uncharacterized protein</fullName>
    </submittedName>
</protein>
<feature type="transmembrane region" description="Helical" evidence="2">
    <location>
        <begin position="632"/>
        <end position="655"/>
    </location>
</feature>
<feature type="region of interest" description="Disordered" evidence="1">
    <location>
        <begin position="582"/>
        <end position="601"/>
    </location>
</feature>
<evidence type="ECO:0000256" key="1">
    <source>
        <dbReference type="SAM" id="MobiDB-lite"/>
    </source>
</evidence>
<dbReference type="AlphaFoldDB" id="A0A813YPR2"/>
<gene>
    <name evidence="3" type="ORF">GPM918_LOCUS7944</name>
    <name evidence="4" type="ORF">SRO942_LOCUS7944</name>
</gene>
<feature type="region of interest" description="Disordered" evidence="1">
    <location>
        <begin position="453"/>
        <end position="489"/>
    </location>
</feature>
<dbReference type="Proteomes" id="UP000663829">
    <property type="component" value="Unassembled WGS sequence"/>
</dbReference>
<dbReference type="Proteomes" id="UP000681722">
    <property type="component" value="Unassembled WGS sequence"/>
</dbReference>
<reference evidence="3" key="1">
    <citation type="submission" date="2021-02" db="EMBL/GenBank/DDBJ databases">
        <authorList>
            <person name="Nowell W R."/>
        </authorList>
    </citation>
    <scope>NUCLEOTIDE SEQUENCE</scope>
</reference>
<evidence type="ECO:0000313" key="4">
    <source>
        <dbReference type="EMBL" id="CAF3672502.1"/>
    </source>
</evidence>
<proteinExistence type="predicted"/>
<keyword evidence="2" id="KW-1133">Transmembrane helix</keyword>
<keyword evidence="5" id="KW-1185">Reference proteome</keyword>
<name>A0A813YPR2_9BILA</name>
<evidence type="ECO:0000313" key="3">
    <source>
        <dbReference type="EMBL" id="CAF0887558.1"/>
    </source>
</evidence>
<organism evidence="3 5">
    <name type="scientific">Didymodactylos carnosus</name>
    <dbReference type="NCBI Taxonomy" id="1234261"/>
    <lineage>
        <taxon>Eukaryota</taxon>
        <taxon>Metazoa</taxon>
        <taxon>Spiralia</taxon>
        <taxon>Gnathifera</taxon>
        <taxon>Rotifera</taxon>
        <taxon>Eurotatoria</taxon>
        <taxon>Bdelloidea</taxon>
        <taxon>Philodinida</taxon>
        <taxon>Philodinidae</taxon>
        <taxon>Didymodactylos</taxon>
    </lineage>
</organism>
<comment type="caution">
    <text evidence="3">The sequence shown here is derived from an EMBL/GenBank/DDBJ whole genome shotgun (WGS) entry which is preliminary data.</text>
</comment>
<dbReference type="EMBL" id="CAJNOQ010001336">
    <property type="protein sequence ID" value="CAF0887558.1"/>
    <property type="molecule type" value="Genomic_DNA"/>
</dbReference>